<reference evidence="1 2" key="2">
    <citation type="journal article" date="2022" name="Mol. Ecol. Resour.">
        <title>The genomes of chicory, endive, great burdock and yacon provide insights into Asteraceae paleo-polyploidization history and plant inulin production.</title>
        <authorList>
            <person name="Fan W."/>
            <person name="Wang S."/>
            <person name="Wang H."/>
            <person name="Wang A."/>
            <person name="Jiang F."/>
            <person name="Liu H."/>
            <person name="Zhao H."/>
            <person name="Xu D."/>
            <person name="Zhang Y."/>
        </authorList>
    </citation>
    <scope>NUCLEOTIDE SEQUENCE [LARGE SCALE GENOMIC DNA]</scope>
    <source>
        <strain evidence="2">cv. Punajuju</strain>
        <tissue evidence="1">Leaves</tissue>
    </source>
</reference>
<organism evidence="1 2">
    <name type="scientific">Cichorium intybus</name>
    <name type="common">Chicory</name>
    <dbReference type="NCBI Taxonomy" id="13427"/>
    <lineage>
        <taxon>Eukaryota</taxon>
        <taxon>Viridiplantae</taxon>
        <taxon>Streptophyta</taxon>
        <taxon>Embryophyta</taxon>
        <taxon>Tracheophyta</taxon>
        <taxon>Spermatophyta</taxon>
        <taxon>Magnoliopsida</taxon>
        <taxon>eudicotyledons</taxon>
        <taxon>Gunneridae</taxon>
        <taxon>Pentapetalae</taxon>
        <taxon>asterids</taxon>
        <taxon>campanulids</taxon>
        <taxon>Asterales</taxon>
        <taxon>Asteraceae</taxon>
        <taxon>Cichorioideae</taxon>
        <taxon>Cichorieae</taxon>
        <taxon>Cichoriinae</taxon>
        <taxon>Cichorium</taxon>
    </lineage>
</organism>
<evidence type="ECO:0000313" key="2">
    <source>
        <dbReference type="Proteomes" id="UP001055811"/>
    </source>
</evidence>
<keyword evidence="2" id="KW-1185">Reference proteome</keyword>
<gene>
    <name evidence="1" type="ORF">L2E82_25322</name>
</gene>
<proteinExistence type="predicted"/>
<comment type="caution">
    <text evidence="1">The sequence shown here is derived from an EMBL/GenBank/DDBJ whole genome shotgun (WGS) entry which is preliminary data.</text>
</comment>
<sequence length="166" mass="19235">MPNINVYSLLLQHAKTLHETHQIFQDTFCYSLQTCNTPIAENDDNRTLSFIHYKEKENGNFNVVLFSRSLMMKKILRALIVADLMRFTYISMRYGCNYTTVALNAIDSTSTFVPDTNSLQRKHGQKKADNITCCGPNLDLLIRIRTYENEKGHDHVNWAYIITITH</sequence>
<protein>
    <submittedName>
        <fullName evidence="1">Uncharacterized protein</fullName>
    </submittedName>
</protein>
<reference evidence="2" key="1">
    <citation type="journal article" date="2022" name="Mol. Ecol. Resour.">
        <title>The genomes of chicory, endive, great burdock and yacon provide insights into Asteraceae palaeo-polyploidization history and plant inulin production.</title>
        <authorList>
            <person name="Fan W."/>
            <person name="Wang S."/>
            <person name="Wang H."/>
            <person name="Wang A."/>
            <person name="Jiang F."/>
            <person name="Liu H."/>
            <person name="Zhao H."/>
            <person name="Xu D."/>
            <person name="Zhang Y."/>
        </authorList>
    </citation>
    <scope>NUCLEOTIDE SEQUENCE [LARGE SCALE GENOMIC DNA]</scope>
    <source>
        <strain evidence="2">cv. Punajuju</strain>
    </source>
</reference>
<accession>A0ACB9E2Y5</accession>
<evidence type="ECO:0000313" key="1">
    <source>
        <dbReference type="EMBL" id="KAI3753274.1"/>
    </source>
</evidence>
<dbReference type="EMBL" id="CM042012">
    <property type="protein sequence ID" value="KAI3753274.1"/>
    <property type="molecule type" value="Genomic_DNA"/>
</dbReference>
<name>A0ACB9E2Y5_CICIN</name>
<dbReference type="Proteomes" id="UP001055811">
    <property type="component" value="Linkage Group LG04"/>
</dbReference>